<dbReference type="InterPro" id="IPR057666">
    <property type="entry name" value="DrpA_SLOG"/>
</dbReference>
<dbReference type="EMBL" id="AYSV01000113">
    <property type="protein sequence ID" value="ETD67873.1"/>
    <property type="molecule type" value="Genomic_DNA"/>
</dbReference>
<sequence>MQEQKGQRGQLEELRAWLRLTLEPGIGSVTAKNLLMQFGFPQTIFETKFSQLMPVVGEKIAYQLREPCSEEINTQIDKTLEWLNQDNHHILTLADTLYPKALLDTYDPPLLLYVDGNLSAFQKPAIAVVGTRHPTLNGAQNARAFGKYLASQGWCIVSGLAKGIDASAHEGALLANVDCPTIAVMGTGINRLYPAENKAIALGIRHRGALISEFPLDTPANAFRFPMRNRIVAGLSRGVLVVEAARKSGSLITAKMAGDLGKEIFAIPGSIHSPLSRGCHALIRQGAKLVETAQDILEELGYAVTANAPEPDKPSVDPEIPEKFKPVLEAMGFEAISIEELTEYLSLSIEELSLLLTEMQLQSIVVKQVDGKYQRVFHNGEN</sequence>
<evidence type="ECO:0000259" key="2">
    <source>
        <dbReference type="Pfam" id="PF02481"/>
    </source>
</evidence>
<proteinExistence type="inferred from homology"/>
<evidence type="ECO:0000259" key="3">
    <source>
        <dbReference type="Pfam" id="PF17782"/>
    </source>
</evidence>
<gene>
    <name evidence="4" type="ORF">V757_10735</name>
</gene>
<comment type="caution">
    <text evidence="4">The sequence shown here is derived from an EMBL/GenBank/DDBJ whole genome shotgun (WGS) entry which is preliminary data.</text>
</comment>
<dbReference type="PANTHER" id="PTHR43022:SF1">
    <property type="entry name" value="PROTEIN SMF"/>
    <property type="match status" value="1"/>
</dbReference>
<dbReference type="Pfam" id="PF02481">
    <property type="entry name" value="DNA_processg_A"/>
    <property type="match status" value="1"/>
</dbReference>
<dbReference type="RefSeq" id="WP_023952596.1">
    <property type="nucleotide sequence ID" value="NZ_AYSV01000113.1"/>
</dbReference>
<dbReference type="InterPro" id="IPR010994">
    <property type="entry name" value="RuvA_2-like"/>
</dbReference>
<name>V8FVY1_9BURK</name>
<accession>V8FVY1</accession>
<organism evidence="4 5">
    <name type="scientific">Pelistega indica</name>
    <dbReference type="NCBI Taxonomy" id="1414851"/>
    <lineage>
        <taxon>Bacteria</taxon>
        <taxon>Pseudomonadati</taxon>
        <taxon>Pseudomonadota</taxon>
        <taxon>Betaproteobacteria</taxon>
        <taxon>Burkholderiales</taxon>
        <taxon>Alcaligenaceae</taxon>
        <taxon>Pelistega</taxon>
    </lineage>
</organism>
<dbReference type="OrthoDB" id="9785707at2"/>
<dbReference type="SUPFAM" id="SSF47781">
    <property type="entry name" value="RuvA domain 2-like"/>
    <property type="match status" value="1"/>
</dbReference>
<dbReference type="InterPro" id="IPR041614">
    <property type="entry name" value="DprA_WH"/>
</dbReference>
<dbReference type="Proteomes" id="UP000018766">
    <property type="component" value="Unassembled WGS sequence"/>
</dbReference>
<dbReference type="SUPFAM" id="SSF102405">
    <property type="entry name" value="MCP/YpsA-like"/>
    <property type="match status" value="1"/>
</dbReference>
<dbReference type="InterPro" id="IPR003488">
    <property type="entry name" value="DprA"/>
</dbReference>
<dbReference type="NCBIfam" id="TIGR00732">
    <property type="entry name" value="dprA"/>
    <property type="match status" value="1"/>
</dbReference>
<dbReference type="PATRIC" id="fig|1414851.3.peg.2243"/>
<reference evidence="4 5" key="1">
    <citation type="submission" date="2013-11" db="EMBL/GenBank/DDBJ databases">
        <title>Genomic analysis of Pelistega sp. HM-7.</title>
        <authorList>
            <person name="Kumbhare S.V."/>
            <person name="Shetty S.A."/>
            <person name="Sharma O."/>
            <person name="Dhotre D.P."/>
        </authorList>
    </citation>
    <scope>NUCLEOTIDE SEQUENCE [LARGE SCALE GENOMIC DNA]</scope>
    <source>
        <strain evidence="4 5">HM-7</strain>
    </source>
</reference>
<dbReference type="GO" id="GO:0009294">
    <property type="term" value="P:DNA-mediated transformation"/>
    <property type="evidence" value="ECO:0007669"/>
    <property type="project" value="InterPro"/>
</dbReference>
<dbReference type="Gene3D" id="3.40.50.450">
    <property type="match status" value="1"/>
</dbReference>
<feature type="domain" description="DprA winged helix" evidence="3">
    <location>
        <begin position="318"/>
        <end position="362"/>
    </location>
</feature>
<evidence type="ECO:0000313" key="5">
    <source>
        <dbReference type="Proteomes" id="UP000018766"/>
    </source>
</evidence>
<protein>
    <submittedName>
        <fullName evidence="4">DNA processing protein DprA</fullName>
    </submittedName>
</protein>
<dbReference type="PANTHER" id="PTHR43022">
    <property type="entry name" value="PROTEIN SMF"/>
    <property type="match status" value="1"/>
</dbReference>
<dbReference type="InterPro" id="IPR036388">
    <property type="entry name" value="WH-like_DNA-bd_sf"/>
</dbReference>
<feature type="domain" description="Smf/DprA SLOG" evidence="2">
    <location>
        <begin position="90"/>
        <end position="300"/>
    </location>
</feature>
<dbReference type="AlphaFoldDB" id="V8FVY1"/>
<evidence type="ECO:0000313" key="4">
    <source>
        <dbReference type="EMBL" id="ETD67873.1"/>
    </source>
</evidence>
<keyword evidence="5" id="KW-1185">Reference proteome</keyword>
<comment type="similarity">
    <text evidence="1">Belongs to the DprA/Smf family.</text>
</comment>
<dbReference type="Pfam" id="PF17782">
    <property type="entry name" value="WHD_DprA"/>
    <property type="match status" value="1"/>
</dbReference>
<evidence type="ECO:0000256" key="1">
    <source>
        <dbReference type="ARBA" id="ARBA00006525"/>
    </source>
</evidence>
<dbReference type="Gene3D" id="1.10.10.10">
    <property type="entry name" value="Winged helix-like DNA-binding domain superfamily/Winged helix DNA-binding domain"/>
    <property type="match status" value="1"/>
</dbReference>